<dbReference type="Ensembl" id="ENSSSCT00065074901.1">
    <property type="protein sequence ID" value="ENSSSCP00065032622.1"/>
    <property type="gene ID" value="ENSSSCG00065054648.1"/>
</dbReference>
<dbReference type="GO" id="GO:0008385">
    <property type="term" value="C:IkappaB kinase complex"/>
    <property type="evidence" value="ECO:0007669"/>
    <property type="project" value="UniProtKB-ARBA"/>
</dbReference>
<dbReference type="InterPro" id="IPR017441">
    <property type="entry name" value="Protein_kinase_ATP_BS"/>
</dbReference>
<feature type="domain" description="Protein kinase" evidence="12">
    <location>
        <begin position="1"/>
        <end position="249"/>
    </location>
</feature>
<evidence type="ECO:0000313" key="13">
    <source>
        <dbReference type="Ensembl" id="ENSSSCP00030043691.1"/>
    </source>
</evidence>
<evidence type="ECO:0000256" key="1">
    <source>
        <dbReference type="ARBA" id="ARBA00004123"/>
    </source>
</evidence>
<evidence type="ECO:0000256" key="10">
    <source>
        <dbReference type="ARBA" id="ARBA00023242"/>
    </source>
</evidence>
<evidence type="ECO:0000256" key="6">
    <source>
        <dbReference type="ARBA" id="ARBA00022679"/>
    </source>
</evidence>
<dbReference type="Ensembl" id="ENSSSCT00060086679.1">
    <property type="protein sequence ID" value="ENSSSCP00060037492.1"/>
    <property type="gene ID" value="ENSSSCG00060063457.1"/>
</dbReference>
<protein>
    <submittedName>
        <fullName evidence="13">Component of inhibitor of nuclear factor kappa B kinase complex</fullName>
    </submittedName>
</protein>
<keyword evidence="4" id="KW-0723">Serine/threonine-protein kinase</keyword>
<evidence type="ECO:0000313" key="14">
    <source>
        <dbReference type="Proteomes" id="UP000694570"/>
    </source>
</evidence>
<dbReference type="PANTHER" id="PTHR22969:SF13">
    <property type="entry name" value="INHIBITOR OF NUCLEAR FACTOR KAPPA-B KINASE SUBUNIT ALPHA"/>
    <property type="match status" value="1"/>
</dbReference>
<dbReference type="CDD" id="cd17046">
    <property type="entry name" value="Ubl_IKKA_like"/>
    <property type="match status" value="1"/>
</dbReference>
<dbReference type="Gene3D" id="1.20.1270.250">
    <property type="match status" value="1"/>
</dbReference>
<dbReference type="InterPro" id="IPR051180">
    <property type="entry name" value="IKK"/>
</dbReference>
<evidence type="ECO:0000256" key="8">
    <source>
        <dbReference type="ARBA" id="ARBA00022777"/>
    </source>
</evidence>
<dbReference type="GO" id="GO:0008384">
    <property type="term" value="F:IkappaB kinase activity"/>
    <property type="evidence" value="ECO:0007669"/>
    <property type="project" value="InterPro"/>
</dbReference>
<evidence type="ECO:0000256" key="4">
    <source>
        <dbReference type="ARBA" id="ARBA00022527"/>
    </source>
</evidence>
<accession>A0A8D0Y2A3</accession>
<dbReference type="Pfam" id="PF00069">
    <property type="entry name" value="Pkinase"/>
    <property type="match status" value="2"/>
</dbReference>
<dbReference type="Ensembl" id="ENSSSCT00050105739.1">
    <property type="protein sequence ID" value="ENSSSCP00050046585.1"/>
    <property type="gene ID" value="ENSSSCG00050076885.1"/>
</dbReference>
<dbReference type="Proteomes" id="UP000694720">
    <property type="component" value="Unplaced"/>
</dbReference>
<evidence type="ECO:0000256" key="5">
    <source>
        <dbReference type="ARBA" id="ARBA00022553"/>
    </source>
</evidence>
<dbReference type="Proteomes" id="UP000694725">
    <property type="component" value="Unplaced"/>
</dbReference>
<keyword evidence="9 11" id="KW-0067">ATP-binding</keyword>
<dbReference type="PROSITE" id="PS50011">
    <property type="entry name" value="PROTEIN_KINASE_DOM"/>
    <property type="match status" value="1"/>
</dbReference>
<dbReference type="Ensembl" id="ENSSSCT00040033720.1">
    <property type="protein sequence ID" value="ENSSSCP00040013891.1"/>
    <property type="gene ID" value="ENSSSCG00040025017.1"/>
</dbReference>
<evidence type="ECO:0000256" key="3">
    <source>
        <dbReference type="ARBA" id="ARBA00022490"/>
    </source>
</evidence>
<dbReference type="Proteomes" id="UP000694723">
    <property type="component" value="Unplaced"/>
</dbReference>
<dbReference type="InterPro" id="IPR041185">
    <property type="entry name" value="IKBKB_SDD"/>
</dbReference>
<dbReference type="Ensembl" id="ENSSSCT00030094852.1">
    <property type="protein sequence ID" value="ENSSSCP00030043691.1"/>
    <property type="gene ID" value="ENSSSCG00030067777.1"/>
</dbReference>
<dbReference type="Ensembl" id="ENSSSCT00055005269.1">
    <property type="protein sequence ID" value="ENSSSCP00055004078.1"/>
    <property type="gene ID" value="ENSSSCG00055002732.1"/>
</dbReference>
<name>A0A8D0Y2A3_PIG</name>
<keyword evidence="7 11" id="KW-0547">Nucleotide-binding</keyword>
<evidence type="ECO:0000256" key="11">
    <source>
        <dbReference type="PROSITE-ProRule" id="PRU10141"/>
    </source>
</evidence>
<keyword evidence="8" id="KW-0418">Kinase</keyword>
<dbReference type="AlphaFoldDB" id="A0A8D0Y2A3"/>
<dbReference type="Gene3D" id="3.10.20.90">
    <property type="entry name" value="Phosphatidylinositol 3-kinase Catalytic Subunit, Chain A, domain 1"/>
    <property type="match status" value="1"/>
</dbReference>
<dbReference type="InterPro" id="IPR022007">
    <property type="entry name" value="IKKbetaNEMObind"/>
</dbReference>
<evidence type="ECO:0000259" key="12">
    <source>
        <dbReference type="PROSITE" id="PS50011"/>
    </source>
</evidence>
<reference evidence="13" key="1">
    <citation type="submission" date="2025-05" db="UniProtKB">
        <authorList>
            <consortium name="Ensembl"/>
        </authorList>
    </citation>
    <scope>IDENTIFICATION</scope>
</reference>
<dbReference type="FunFam" id="3.10.20.90:FF:000061">
    <property type="entry name" value="Inhibitor of nuclear factor kappa-B kinase subunit alpha"/>
    <property type="match status" value="1"/>
</dbReference>
<dbReference type="Ensembl" id="ENSSSCT00015093212.1">
    <property type="protein sequence ID" value="ENSSSCP00015038173.1"/>
    <property type="gene ID" value="ENSSSCG00015069435.1"/>
</dbReference>
<proteinExistence type="predicted"/>
<dbReference type="SMART" id="SM01239">
    <property type="entry name" value="IKKbetaNEMObind"/>
    <property type="match status" value="1"/>
</dbReference>
<dbReference type="GO" id="GO:0005524">
    <property type="term" value="F:ATP binding"/>
    <property type="evidence" value="ECO:0007669"/>
    <property type="project" value="UniProtKB-UniRule"/>
</dbReference>
<sequence>MERPPGLRPGAGGPWEMRERLGTGGFGNVCLYQHRELDLKIAIKSCRLELSTKNRERWCHEIQIMKKLNHDNVVKACDVPEELNFLINDVPLLAMEYCSGGDLRKILHKIIDLGYAKDVDQGSLCTSFVGTLQYLAPELFENKPYTATVDYWSFGTMVFECIAGYRPFLHHLQPFTWHEKIKKKDPKCIFACEEMTGEVRFSSHLPQPNSLCSLIVEPMENWLQLMLNWDPQQRGGPIDLTLKQPKCFILMDHILNLKIVHILNMTSAKIISFLLPPDESLHSLQSRIERETGINTGSQELLSEMGISLDPRKPASQCVLDGVRGCDSYMVYLFDKSKTVYEGPFASRSLSDCVNYIVQDSKIQLPIIQLRKVWAEAVHYVSGLKEDYSRLFQGQRAAMLSLLRYNANLTKMKNTLISASQQLKAKLEFFHKSIQLDLERYSEQMTYGISSEKMLKAWKEMEEKAIHYAEVGVIGYLEDQIMSLHTEIMELQKSPYGRRQGDLMESLEQRAIDLYKQLKHRPADHSYSDSTEMVKIIVHTVQSQDRVLKELFGHLSKLLGCKQKIIDLLPKVEMALSNIKEADNTVMFMQGKRQKEIWHLLKIACTQSSARSLVGSSLEGVTPQASAWVPPTSAERERPLSCVVTPQDGETLAQMIEENLNCLGHLSSIIHEANEKQGTNMMNLDWSWLTG</sequence>
<dbReference type="GO" id="GO:0005634">
    <property type="term" value="C:nucleus"/>
    <property type="evidence" value="ECO:0007669"/>
    <property type="project" value="UniProtKB-SubCell"/>
</dbReference>
<dbReference type="Gene3D" id="1.10.510.10">
    <property type="entry name" value="Transferase(Phosphotransferase) domain 1"/>
    <property type="match status" value="2"/>
</dbReference>
<dbReference type="FunFam" id="1.20.1270.250:FF:000001">
    <property type="entry name" value="Inhibitor of nuclear factor kappa-B kinase subunit alpha"/>
    <property type="match status" value="1"/>
</dbReference>
<dbReference type="InterPro" id="IPR011009">
    <property type="entry name" value="Kinase-like_dom_sf"/>
</dbReference>
<dbReference type="Proteomes" id="UP000694726">
    <property type="component" value="Unplaced"/>
</dbReference>
<keyword evidence="10" id="KW-0539">Nucleus</keyword>
<evidence type="ECO:0000256" key="2">
    <source>
        <dbReference type="ARBA" id="ARBA00004496"/>
    </source>
</evidence>
<dbReference type="Proteomes" id="UP000694570">
    <property type="component" value="Unplaced"/>
</dbReference>
<dbReference type="PANTHER" id="PTHR22969">
    <property type="entry name" value="IKB KINASE"/>
    <property type="match status" value="1"/>
</dbReference>
<organism evidence="13 14">
    <name type="scientific">Sus scrofa</name>
    <name type="common">Pig</name>
    <dbReference type="NCBI Taxonomy" id="9823"/>
    <lineage>
        <taxon>Eukaryota</taxon>
        <taxon>Metazoa</taxon>
        <taxon>Chordata</taxon>
        <taxon>Craniata</taxon>
        <taxon>Vertebrata</taxon>
        <taxon>Euteleostomi</taxon>
        <taxon>Mammalia</taxon>
        <taxon>Eutheria</taxon>
        <taxon>Laurasiatheria</taxon>
        <taxon>Artiodactyla</taxon>
        <taxon>Suina</taxon>
        <taxon>Suidae</taxon>
        <taxon>Sus</taxon>
    </lineage>
</organism>
<dbReference type="Proteomes" id="UP000694722">
    <property type="component" value="Unplaced"/>
</dbReference>
<dbReference type="GO" id="GO:0010628">
    <property type="term" value="P:positive regulation of gene expression"/>
    <property type="evidence" value="ECO:0007669"/>
    <property type="project" value="UniProtKB-ARBA"/>
</dbReference>
<dbReference type="Pfam" id="PF12179">
    <property type="entry name" value="IKKbetaNEMObind"/>
    <property type="match status" value="1"/>
</dbReference>
<comment type="subcellular location">
    <subcellularLocation>
        <location evidence="2">Cytoplasm</location>
    </subcellularLocation>
    <subcellularLocation>
        <location evidence="1">Nucleus</location>
    </subcellularLocation>
</comment>
<dbReference type="Proteomes" id="UP000694571">
    <property type="component" value="Unplaced"/>
</dbReference>
<dbReference type="Proteomes" id="UP000694727">
    <property type="component" value="Unplaced"/>
</dbReference>
<dbReference type="Proteomes" id="UP000694728">
    <property type="component" value="Unplaced"/>
</dbReference>
<dbReference type="Ensembl" id="ENSSSCT00045024311.1">
    <property type="protein sequence ID" value="ENSSSCP00045016779.1"/>
    <property type="gene ID" value="ENSSSCG00045014188.1"/>
</dbReference>
<dbReference type="Ensembl" id="ENSSSCT00035045726.1">
    <property type="protein sequence ID" value="ENSSSCP00035018271.1"/>
    <property type="gene ID" value="ENSSSCG00035034495.1"/>
</dbReference>
<evidence type="ECO:0000256" key="7">
    <source>
        <dbReference type="ARBA" id="ARBA00022741"/>
    </source>
</evidence>
<dbReference type="Pfam" id="PF18397">
    <property type="entry name" value="IKBKB_SDD"/>
    <property type="match status" value="1"/>
</dbReference>
<feature type="binding site" evidence="11">
    <location>
        <position position="44"/>
    </location>
    <ligand>
        <name>ATP</name>
        <dbReference type="ChEBI" id="CHEBI:30616"/>
    </ligand>
</feature>
<gene>
    <name evidence="13" type="primary">CHUK</name>
</gene>
<dbReference type="Ensembl" id="ENSSSCT00025079687.1">
    <property type="protein sequence ID" value="ENSSSCP00025034601.1"/>
    <property type="gene ID" value="ENSSSCG00025057450.1"/>
</dbReference>
<keyword evidence="3" id="KW-0963">Cytoplasm</keyword>
<dbReference type="InterPro" id="IPR046375">
    <property type="entry name" value="IKBKB_SDD_sf"/>
</dbReference>
<keyword evidence="6" id="KW-0808">Transferase</keyword>
<dbReference type="InterPro" id="IPR000719">
    <property type="entry name" value="Prot_kinase_dom"/>
</dbReference>
<dbReference type="SUPFAM" id="SSF56112">
    <property type="entry name" value="Protein kinase-like (PK-like)"/>
    <property type="match status" value="1"/>
</dbReference>
<evidence type="ECO:0000256" key="9">
    <source>
        <dbReference type="ARBA" id="ARBA00022840"/>
    </source>
</evidence>
<dbReference type="Proteomes" id="UP000694724">
    <property type="component" value="Unplaced"/>
</dbReference>
<keyword evidence="5" id="KW-0597">Phosphoprotein</keyword>
<dbReference type="PROSITE" id="PS00107">
    <property type="entry name" value="PROTEIN_KINASE_ATP"/>
    <property type="match status" value="1"/>
</dbReference>